<evidence type="ECO:0000313" key="1">
    <source>
        <dbReference type="EMBL" id="NHB75931.1"/>
    </source>
</evidence>
<dbReference type="Gene3D" id="3.40.50.300">
    <property type="entry name" value="P-loop containing nucleotide triphosphate hydrolases"/>
    <property type="match status" value="1"/>
</dbReference>
<keyword evidence="2" id="KW-1185">Reference proteome</keyword>
<sequence>MMARFHSFVVFAEMRTGSNLLEANLNALPGVVSHGEVFNRYILGRKDRTELFGITMEERDRDPRLLLRKLRAETEGLPGFRFFHDHDLRILDDVLPDPGCAKIILTRNPLESYVSWKIAQATDQWKLTHPKRLKTAKVRFDVPEFLTHLRDIQAFQLLLLNALQTTGQTAFYLDYEDLGSLDVLNGLAAFLGVEARLKALDDTLKKQNPGPIEDKLENPEALAEAIAAVDVFNLGRTPCFEPRRAAGVPTALASDAGLLFFPIRSGPEAPIRAWFESLGPVSEGFEQKSLRQWKRRHPGHRSFTVLRHPLLRAHAAFRRKIVAGEAQDLRRILINGFLAELQPPGAPFATPEAERAAFLIFLSYCRLAVSGQTGARVDPSLASQTALVQGIASFQPLDHLLREDRLAEGLAALAAEVGATPPALTSAVSPDPEEAALLSIWDEALEAAAAEAYGRDYMGFGFTRWRK</sequence>
<dbReference type="Proteomes" id="UP001515660">
    <property type="component" value="Unassembled WGS sequence"/>
</dbReference>
<dbReference type="SUPFAM" id="SSF52540">
    <property type="entry name" value="P-loop containing nucleoside triphosphate hydrolases"/>
    <property type="match status" value="1"/>
</dbReference>
<proteinExistence type="predicted"/>
<protein>
    <submittedName>
        <fullName evidence="1">Nodulation protein NodH</fullName>
    </submittedName>
</protein>
<reference evidence="1 2" key="1">
    <citation type="journal article" date="2022" name="Microorganisms">
        <title>Genome Sequence and Characterization of a Xanthorhodopsin-Containing, Aerobic Anoxygenic Phototrophic Rhodobacter Species, Isolated from Mesophilic Conditions at Yellowstone National Park.</title>
        <authorList>
            <person name="Kyndt J.A."/>
            <person name="Robertson S."/>
            <person name="Shoffstall I.B."/>
            <person name="Ramaley R.F."/>
            <person name="Meyer T.E."/>
        </authorList>
    </citation>
    <scope>NUCLEOTIDE SEQUENCE [LARGE SCALE GENOMIC DNA]</scope>
    <source>
        <strain evidence="1 2">M37P</strain>
    </source>
</reference>
<organism evidence="1 2">
    <name type="scientific">Rhodobacter calidifons</name>
    <dbReference type="NCBI Taxonomy" id="2715277"/>
    <lineage>
        <taxon>Bacteria</taxon>
        <taxon>Pseudomonadati</taxon>
        <taxon>Pseudomonadota</taxon>
        <taxon>Alphaproteobacteria</taxon>
        <taxon>Rhodobacterales</taxon>
        <taxon>Rhodobacter group</taxon>
        <taxon>Rhodobacter</taxon>
    </lineage>
</organism>
<evidence type="ECO:0000313" key="2">
    <source>
        <dbReference type="Proteomes" id="UP001515660"/>
    </source>
</evidence>
<dbReference type="InterPro" id="IPR027417">
    <property type="entry name" value="P-loop_NTPase"/>
</dbReference>
<comment type="caution">
    <text evidence="1">The sequence shown here is derived from an EMBL/GenBank/DDBJ whole genome shotgun (WGS) entry which is preliminary data.</text>
</comment>
<dbReference type="EMBL" id="JAANHS010000002">
    <property type="protein sequence ID" value="NHB75931.1"/>
    <property type="molecule type" value="Genomic_DNA"/>
</dbReference>
<accession>A0ABX0G553</accession>
<gene>
    <name evidence="1" type="ORF">G8O29_04135</name>
</gene>
<name>A0ABX0G553_9RHOB</name>